<comment type="caution">
    <text evidence="4">The sequence shown here is derived from an EMBL/GenBank/DDBJ whole genome shotgun (WGS) entry which is preliminary data.</text>
</comment>
<evidence type="ECO:0000256" key="2">
    <source>
        <dbReference type="ARBA" id="ARBA00022837"/>
    </source>
</evidence>
<reference evidence="4" key="1">
    <citation type="journal article" date="2021" name="Cell">
        <title>Tracing the genetic footprints of vertebrate landing in non-teleost ray-finned fishes.</title>
        <authorList>
            <person name="Bi X."/>
            <person name="Wang K."/>
            <person name="Yang L."/>
            <person name="Pan H."/>
            <person name="Jiang H."/>
            <person name="Wei Q."/>
            <person name="Fang M."/>
            <person name="Yu H."/>
            <person name="Zhu C."/>
            <person name="Cai Y."/>
            <person name="He Y."/>
            <person name="Gan X."/>
            <person name="Zeng H."/>
            <person name="Yu D."/>
            <person name="Zhu Y."/>
            <person name="Jiang H."/>
            <person name="Qiu Q."/>
            <person name="Yang H."/>
            <person name="Zhang Y.E."/>
            <person name="Wang W."/>
            <person name="Zhu M."/>
            <person name="He S."/>
            <person name="Zhang G."/>
        </authorList>
    </citation>
    <scope>NUCLEOTIDE SEQUENCE</scope>
    <source>
        <strain evidence="4">Pddl_001</strain>
    </source>
</reference>
<protein>
    <submittedName>
        <fullName evidence="4">RASEF protein</fullName>
    </submittedName>
</protein>
<accession>A0ABS2YQJ5</accession>
<organism evidence="4 5">
    <name type="scientific">Polyodon spathula</name>
    <name type="common">North American paddlefish</name>
    <name type="synonym">Squalus spathula</name>
    <dbReference type="NCBI Taxonomy" id="7913"/>
    <lineage>
        <taxon>Eukaryota</taxon>
        <taxon>Metazoa</taxon>
        <taxon>Chordata</taxon>
        <taxon>Craniata</taxon>
        <taxon>Vertebrata</taxon>
        <taxon>Euteleostomi</taxon>
        <taxon>Actinopterygii</taxon>
        <taxon>Chondrostei</taxon>
        <taxon>Acipenseriformes</taxon>
        <taxon>Polyodontidae</taxon>
        <taxon>Polyodon</taxon>
    </lineage>
</organism>
<dbReference type="SUPFAM" id="SSF47473">
    <property type="entry name" value="EF-hand"/>
    <property type="match status" value="1"/>
</dbReference>
<dbReference type="InterPro" id="IPR002048">
    <property type="entry name" value="EF_hand_dom"/>
</dbReference>
<dbReference type="Proteomes" id="UP001166093">
    <property type="component" value="Unassembled WGS sequence"/>
</dbReference>
<feature type="domain" description="EF-hand" evidence="3">
    <location>
        <begin position="39"/>
        <end position="74"/>
    </location>
</feature>
<keyword evidence="2" id="KW-0106">Calcium</keyword>
<evidence type="ECO:0000313" key="4">
    <source>
        <dbReference type="EMBL" id="MBN3288178.1"/>
    </source>
</evidence>
<dbReference type="InterPro" id="IPR018247">
    <property type="entry name" value="EF_Hand_1_Ca_BS"/>
</dbReference>
<keyword evidence="1" id="KW-0479">Metal-binding</keyword>
<evidence type="ECO:0000259" key="3">
    <source>
        <dbReference type="PROSITE" id="PS50222"/>
    </source>
</evidence>
<dbReference type="SMART" id="SM00054">
    <property type="entry name" value="EFh"/>
    <property type="match status" value="2"/>
</dbReference>
<evidence type="ECO:0000256" key="1">
    <source>
        <dbReference type="ARBA" id="ARBA00022723"/>
    </source>
</evidence>
<dbReference type="InterPro" id="IPR011992">
    <property type="entry name" value="EF-hand-dom_pair"/>
</dbReference>
<feature type="non-terminal residue" evidence="4">
    <location>
        <position position="1"/>
    </location>
</feature>
<feature type="non-terminal residue" evidence="4">
    <location>
        <position position="109"/>
    </location>
</feature>
<dbReference type="Gene3D" id="1.10.238.10">
    <property type="entry name" value="EF-hand"/>
    <property type="match status" value="1"/>
</dbReference>
<keyword evidence="5" id="KW-1185">Reference proteome</keyword>
<proteinExistence type="predicted"/>
<sequence length="109" mass="12554">MEEEEDLDRLRFLFHACGANNSGRIEKEEFFLVCSELKIQPAEIESIFTKLDVDRDGSINFEEFANGFEGVSNLIDLGRMASDNVGDNFRLAWETFQQRLGEEAKFIPR</sequence>
<gene>
    <name evidence="4" type="primary">Rasef_0</name>
    <name evidence="4" type="ORF">GTO93_0002486</name>
</gene>
<dbReference type="PROSITE" id="PS50222">
    <property type="entry name" value="EF_HAND_2"/>
    <property type="match status" value="1"/>
</dbReference>
<dbReference type="Pfam" id="PF13499">
    <property type="entry name" value="EF-hand_7"/>
    <property type="match status" value="1"/>
</dbReference>
<dbReference type="PROSITE" id="PS00018">
    <property type="entry name" value="EF_HAND_1"/>
    <property type="match status" value="1"/>
</dbReference>
<evidence type="ECO:0000313" key="5">
    <source>
        <dbReference type="Proteomes" id="UP001166093"/>
    </source>
</evidence>
<dbReference type="CDD" id="cd00051">
    <property type="entry name" value="EFh"/>
    <property type="match status" value="1"/>
</dbReference>
<dbReference type="EMBL" id="JAAWVQ010173048">
    <property type="protein sequence ID" value="MBN3288178.1"/>
    <property type="molecule type" value="Genomic_DNA"/>
</dbReference>
<name>A0ABS2YQJ5_POLSP</name>